<dbReference type="Proteomes" id="UP000774750">
    <property type="component" value="Unassembled WGS sequence"/>
</dbReference>
<reference evidence="1" key="2">
    <citation type="journal article" date="2021" name="Sci. Rep.">
        <title>The distribution of antibiotic resistance genes in chicken gut microbiota commensals.</title>
        <authorList>
            <person name="Juricova H."/>
            <person name="Matiasovicova J."/>
            <person name="Kubasova T."/>
            <person name="Cejkova D."/>
            <person name="Rychlik I."/>
        </authorList>
    </citation>
    <scope>NUCLEOTIDE SEQUENCE</scope>
    <source>
        <strain evidence="1">An559</strain>
    </source>
</reference>
<accession>A0A938X6G8</accession>
<proteinExistence type="predicted"/>
<protein>
    <submittedName>
        <fullName evidence="1">Uncharacterized protein</fullName>
    </submittedName>
</protein>
<name>A0A938X6G8_9FIRM</name>
<dbReference type="AlphaFoldDB" id="A0A938X6G8"/>
<evidence type="ECO:0000313" key="1">
    <source>
        <dbReference type="EMBL" id="MBM6920302.1"/>
    </source>
</evidence>
<comment type="caution">
    <text evidence="1">The sequence shown here is derived from an EMBL/GenBank/DDBJ whole genome shotgun (WGS) entry which is preliminary data.</text>
</comment>
<dbReference type="EMBL" id="JACJKY010000004">
    <property type="protein sequence ID" value="MBM6920302.1"/>
    <property type="molecule type" value="Genomic_DNA"/>
</dbReference>
<keyword evidence="2" id="KW-1185">Reference proteome</keyword>
<organism evidence="1 2">
    <name type="scientific">Merdimmobilis hominis</name>
    <dbReference type="NCBI Taxonomy" id="2897707"/>
    <lineage>
        <taxon>Bacteria</taxon>
        <taxon>Bacillati</taxon>
        <taxon>Bacillota</taxon>
        <taxon>Clostridia</taxon>
        <taxon>Eubacteriales</taxon>
        <taxon>Oscillospiraceae</taxon>
        <taxon>Merdimmobilis</taxon>
    </lineage>
</organism>
<dbReference type="RefSeq" id="WP_204444964.1">
    <property type="nucleotide sequence ID" value="NZ_JACJKY010000004.1"/>
</dbReference>
<gene>
    <name evidence="1" type="ORF">H6A12_03905</name>
</gene>
<reference evidence="1" key="1">
    <citation type="submission" date="2020-08" db="EMBL/GenBank/DDBJ databases">
        <authorList>
            <person name="Cejkova D."/>
            <person name="Kubasova T."/>
            <person name="Jahodarova E."/>
            <person name="Rychlik I."/>
        </authorList>
    </citation>
    <scope>NUCLEOTIDE SEQUENCE</scope>
    <source>
        <strain evidence="1">An559</strain>
    </source>
</reference>
<evidence type="ECO:0000313" key="2">
    <source>
        <dbReference type="Proteomes" id="UP000774750"/>
    </source>
</evidence>
<sequence>MKKDFMSGSELRQYLHISTRKMKYLMDHDYIPHENTGHATHKYRVSREEAEKFKYRMETEDGFLAELVGKFSNRTEHHPRRILEPTAENSKAFRLWLEKEWAELPEALPTQTAASLAGFAPQRIHKLIKEKALHGIIVRAVQYISKSEFISYISSPKQIALVQNEAYKSLMGRFIKSDS</sequence>